<keyword evidence="1" id="KW-0175">Coiled coil</keyword>
<reference evidence="4 5" key="1">
    <citation type="submission" date="2016-10" db="EMBL/GenBank/DDBJ databases">
        <title>Genome sequence of Rothia aeria strain JCM11412.</title>
        <authorList>
            <person name="Nambu T."/>
        </authorList>
    </citation>
    <scope>NUCLEOTIDE SEQUENCE [LARGE SCALE GENOMIC DNA]</scope>
    <source>
        <strain evidence="4 5">JCM 11412</strain>
    </source>
</reference>
<feature type="transmembrane region" description="Helical" evidence="3">
    <location>
        <begin position="329"/>
        <end position="348"/>
    </location>
</feature>
<protein>
    <submittedName>
        <fullName evidence="4">Membrane protein</fullName>
    </submittedName>
</protein>
<feature type="transmembrane region" description="Helical" evidence="3">
    <location>
        <begin position="305"/>
        <end position="323"/>
    </location>
</feature>
<evidence type="ECO:0000256" key="1">
    <source>
        <dbReference type="SAM" id="Coils"/>
    </source>
</evidence>
<evidence type="ECO:0000256" key="3">
    <source>
        <dbReference type="SAM" id="Phobius"/>
    </source>
</evidence>
<feature type="transmembrane region" description="Helical" evidence="3">
    <location>
        <begin position="131"/>
        <end position="154"/>
    </location>
</feature>
<keyword evidence="3" id="KW-0472">Membrane</keyword>
<organism evidence="4 5">
    <name type="scientific">Rothia aeria</name>
    <dbReference type="NCBI Taxonomy" id="172042"/>
    <lineage>
        <taxon>Bacteria</taxon>
        <taxon>Bacillati</taxon>
        <taxon>Actinomycetota</taxon>
        <taxon>Actinomycetes</taxon>
        <taxon>Micrococcales</taxon>
        <taxon>Micrococcaceae</taxon>
        <taxon>Rothia</taxon>
    </lineage>
</organism>
<feature type="compositionally biased region" description="Polar residues" evidence="2">
    <location>
        <begin position="446"/>
        <end position="460"/>
    </location>
</feature>
<feature type="transmembrane region" description="Helical" evidence="3">
    <location>
        <begin position="355"/>
        <end position="377"/>
    </location>
</feature>
<feature type="transmembrane region" description="Helical" evidence="3">
    <location>
        <begin position="21"/>
        <end position="44"/>
    </location>
</feature>
<sequence>MVVFPVVTPELGRYRLGDVPLVHVILAASITVPWLSQAACMPIYRAIELEHKRVAKNRQELTERLETELKEGTVEKVRQLKALLKTPAYQRVSDVAAFARNWPYIYLTTLPLIILFALPLIFIMHWSASAVASYLILSVLNLAFAQLLVLPSLAKNQVDWFFAWLGYAAALLFFPIFWFLPPTAGIIVLLLCLRKNIRQLKVFSRTPIIHVAQDALRGFLTGSVLWADKYVLFVAAHGQINVVAIYISLIPCVLAYNYFFVAEADRVNLVIKKLWSTFEEKPFAQVTNTAKEATHVSNYAMVRSLTVAIFASVITGLIMLVAIPHVFPVGFAGIIAAGLFLVVTLCNYQIEFMGLYRISQLIGVAHLVLVCIIFAIMPNEGGYFPLILGRPYSPLSPTPSTAARGLRRSILSSGVARSPGSFPTRNTTCETSMNLCAAQHRRRAPQTPTTRMSMSLSSWSPPTRTLRVECRRWCTTLSRRTRI</sequence>
<dbReference type="EMBL" id="AP017895">
    <property type="protein sequence ID" value="BAV86892.1"/>
    <property type="molecule type" value="Genomic_DNA"/>
</dbReference>
<feature type="transmembrane region" description="Helical" evidence="3">
    <location>
        <begin position="160"/>
        <end position="193"/>
    </location>
</feature>
<keyword evidence="5" id="KW-1185">Reference proteome</keyword>
<accession>A0A2Z5QWU7</accession>
<dbReference type="KEGG" id="raj:RA11412_0593"/>
<dbReference type="Proteomes" id="UP000250241">
    <property type="component" value="Chromosome"/>
</dbReference>
<proteinExistence type="predicted"/>
<evidence type="ECO:0000256" key="2">
    <source>
        <dbReference type="SAM" id="MobiDB-lite"/>
    </source>
</evidence>
<keyword evidence="3" id="KW-1133">Transmembrane helix</keyword>
<evidence type="ECO:0000313" key="4">
    <source>
        <dbReference type="EMBL" id="BAV86892.1"/>
    </source>
</evidence>
<keyword evidence="3" id="KW-0812">Transmembrane</keyword>
<feature type="region of interest" description="Disordered" evidence="2">
    <location>
        <begin position="440"/>
        <end position="460"/>
    </location>
</feature>
<name>A0A2Z5QWU7_9MICC</name>
<dbReference type="AlphaFoldDB" id="A0A2Z5QWU7"/>
<feature type="coiled-coil region" evidence="1">
    <location>
        <begin position="44"/>
        <end position="71"/>
    </location>
</feature>
<gene>
    <name evidence="4" type="ORF">RA11412_0593</name>
</gene>
<evidence type="ECO:0000313" key="5">
    <source>
        <dbReference type="Proteomes" id="UP000250241"/>
    </source>
</evidence>
<feature type="transmembrane region" description="Helical" evidence="3">
    <location>
        <begin position="104"/>
        <end position="124"/>
    </location>
</feature>